<organism evidence="2 3">
    <name type="scientific">Sulfurovum indicum</name>
    <dbReference type="NCBI Taxonomy" id="2779528"/>
    <lineage>
        <taxon>Bacteria</taxon>
        <taxon>Pseudomonadati</taxon>
        <taxon>Campylobacterota</taxon>
        <taxon>Epsilonproteobacteria</taxon>
        <taxon>Campylobacterales</taxon>
        <taxon>Sulfurovaceae</taxon>
        <taxon>Sulfurovum</taxon>
    </lineage>
</organism>
<keyword evidence="1" id="KW-0812">Transmembrane</keyword>
<keyword evidence="3" id="KW-1185">Reference proteome</keyword>
<evidence type="ECO:0000256" key="1">
    <source>
        <dbReference type="SAM" id="Phobius"/>
    </source>
</evidence>
<sequence length="49" mass="5845">MNNLMVILIFLVTLVLFFWGVWKTLKSQRKVYMLAMIPFFGLMIGIFFL</sequence>
<reference evidence="2 3" key="1">
    <citation type="submission" date="2020-10" db="EMBL/GenBank/DDBJ databases">
        <title>The genome of sulfurovum sp.</title>
        <authorList>
            <person name="Xie S."/>
            <person name="Shao Z."/>
            <person name="Jiang L."/>
        </authorList>
    </citation>
    <scope>NUCLEOTIDE SEQUENCE [LARGE SCALE GENOMIC DNA]</scope>
    <source>
        <strain evidence="2 3">ST-419</strain>
    </source>
</reference>
<feature type="transmembrane region" description="Helical" evidence="1">
    <location>
        <begin position="31"/>
        <end position="48"/>
    </location>
</feature>
<keyword evidence="1" id="KW-1133">Transmembrane helix</keyword>
<proteinExistence type="predicted"/>
<accession>A0A7M1S2L0</accession>
<feature type="transmembrane region" description="Helical" evidence="1">
    <location>
        <begin position="6"/>
        <end position="22"/>
    </location>
</feature>
<gene>
    <name evidence="2" type="ORF">IMZ28_05790</name>
</gene>
<evidence type="ECO:0000313" key="3">
    <source>
        <dbReference type="Proteomes" id="UP000595074"/>
    </source>
</evidence>
<dbReference type="KEGG" id="sinu:IMZ28_05790"/>
<name>A0A7M1S2L0_9BACT</name>
<evidence type="ECO:0000313" key="2">
    <source>
        <dbReference type="EMBL" id="QOR60979.1"/>
    </source>
</evidence>
<dbReference type="Proteomes" id="UP000595074">
    <property type="component" value="Chromosome"/>
</dbReference>
<protein>
    <submittedName>
        <fullName evidence="2">Uncharacterized protein</fullName>
    </submittedName>
</protein>
<dbReference type="RefSeq" id="WP_197547650.1">
    <property type="nucleotide sequence ID" value="NZ_CP063164.1"/>
</dbReference>
<dbReference type="AlphaFoldDB" id="A0A7M1S2L0"/>
<dbReference type="EMBL" id="CP063164">
    <property type="protein sequence ID" value="QOR60979.1"/>
    <property type="molecule type" value="Genomic_DNA"/>
</dbReference>
<keyword evidence="1" id="KW-0472">Membrane</keyword>